<dbReference type="GO" id="GO:0005199">
    <property type="term" value="F:structural constituent of cell wall"/>
    <property type="evidence" value="ECO:0007669"/>
    <property type="project" value="TreeGrafter"/>
</dbReference>
<dbReference type="HOGENOM" id="CLU_1518928_0_0_1"/>
<dbReference type="AlphaFoldDB" id="J5QWY4"/>
<dbReference type="PANTHER" id="PTHR31002:SF34">
    <property type="entry name" value="CELL WALL PROTEIN CWP1-RELATED"/>
    <property type="match status" value="1"/>
</dbReference>
<dbReference type="KEGG" id="tasa:A1Q1_01422"/>
<dbReference type="RefSeq" id="XP_014179936.1">
    <property type="nucleotide sequence ID" value="XM_014324461.1"/>
</dbReference>
<dbReference type="EMBL" id="ALBS01000170">
    <property type="protein sequence ID" value="EJT49518.1"/>
    <property type="molecule type" value="Genomic_DNA"/>
</dbReference>
<evidence type="ECO:0000313" key="3">
    <source>
        <dbReference type="EMBL" id="EJT49518.1"/>
    </source>
</evidence>
<dbReference type="InterPro" id="IPR056826">
    <property type="entry name" value="Agd3_CE"/>
</dbReference>
<dbReference type="Pfam" id="PF25115">
    <property type="entry name" value="Agd3_CE"/>
    <property type="match status" value="1"/>
</dbReference>
<evidence type="ECO:0000259" key="2">
    <source>
        <dbReference type="Pfam" id="PF25117"/>
    </source>
</evidence>
<dbReference type="Proteomes" id="UP000002748">
    <property type="component" value="Unassembled WGS sequence"/>
</dbReference>
<organism evidence="3 4">
    <name type="scientific">Trichosporon asahii var. asahii (strain ATCC 90039 / CBS 2479 / JCM 2466 / KCTC 7840 / NBRC 103889/ NCYC 2677 / UAMH 7654)</name>
    <name type="common">Yeast</name>
    <dbReference type="NCBI Taxonomy" id="1186058"/>
    <lineage>
        <taxon>Eukaryota</taxon>
        <taxon>Fungi</taxon>
        <taxon>Dikarya</taxon>
        <taxon>Basidiomycota</taxon>
        <taxon>Agaricomycotina</taxon>
        <taxon>Tremellomycetes</taxon>
        <taxon>Trichosporonales</taxon>
        <taxon>Trichosporonaceae</taxon>
        <taxon>Trichosporon</taxon>
    </lineage>
</organism>
<feature type="domain" description="Agd3 C-terminal" evidence="2">
    <location>
        <begin position="114"/>
        <end position="175"/>
    </location>
</feature>
<gene>
    <name evidence="3" type="ORF">A1Q1_01422</name>
</gene>
<name>J5QWY4_TRIAS</name>
<evidence type="ECO:0000313" key="4">
    <source>
        <dbReference type="Proteomes" id="UP000002748"/>
    </source>
</evidence>
<dbReference type="InterPro" id="IPR056825">
    <property type="entry name" value="Agd3_C"/>
</dbReference>
<dbReference type="PANTHER" id="PTHR31002">
    <property type="entry name" value="SERIPAUPERIN"/>
    <property type="match status" value="1"/>
</dbReference>
<proteinExistence type="predicted"/>
<sequence length="177" mass="19054">MGTSPSERLQWAVTLLVRVFQGGAGPQPVKSRAIGSMMSYERCSPSQRPHSPSLVCKTGQMSRVMGWVEAAQEVARVTNWPIVSLKHDDFTQYFLDRQALDGCKPSAVFKTNADGSQITHVEVHADNMNCPAEVPITIPGGGASGGRTDQVGSEPPIIWVKLNGGQATVQLNNPVKL</sequence>
<accession>J5QWY4</accession>
<dbReference type="GeneID" id="25984936"/>
<dbReference type="Pfam" id="PF25117">
    <property type="entry name" value="Agd3_C"/>
    <property type="match status" value="1"/>
</dbReference>
<comment type="caution">
    <text evidence="3">The sequence shown here is derived from an EMBL/GenBank/DDBJ whole genome shotgun (WGS) entry which is preliminary data.</text>
</comment>
<reference evidence="3 4" key="1">
    <citation type="journal article" date="2012" name="Eukaryot. Cell">
        <title>Draft genome sequence of CBS 2479, the standard type strain of Trichosporon asahii.</title>
        <authorList>
            <person name="Yang R.Y."/>
            <person name="Li H.T."/>
            <person name="Zhu H."/>
            <person name="Zhou G.P."/>
            <person name="Wang M."/>
            <person name="Wang L."/>
        </authorList>
    </citation>
    <scope>NUCLEOTIDE SEQUENCE [LARGE SCALE GENOMIC DNA]</scope>
    <source>
        <strain evidence="4">ATCC 90039 / CBS 2479 / JCM 2466 / KCTC 7840 / NCYC 2677 / UAMH 7654</strain>
    </source>
</reference>
<feature type="domain" description="Agd3 deacetylase" evidence="1">
    <location>
        <begin position="56"/>
        <end position="106"/>
    </location>
</feature>
<dbReference type="OrthoDB" id="10529632at2759"/>
<dbReference type="GO" id="GO:0031505">
    <property type="term" value="P:fungal-type cell wall organization"/>
    <property type="evidence" value="ECO:0007669"/>
    <property type="project" value="TreeGrafter"/>
</dbReference>
<dbReference type="InterPro" id="IPR050788">
    <property type="entry name" value="Yeast_SRP1/TIP1_CWP"/>
</dbReference>
<evidence type="ECO:0000259" key="1">
    <source>
        <dbReference type="Pfam" id="PF25115"/>
    </source>
</evidence>
<dbReference type="GO" id="GO:0009277">
    <property type="term" value="C:fungal-type cell wall"/>
    <property type="evidence" value="ECO:0007669"/>
    <property type="project" value="TreeGrafter"/>
</dbReference>
<dbReference type="VEuPathDB" id="FungiDB:A1Q1_01422"/>
<protein>
    <submittedName>
        <fullName evidence="3">Extracellular serine-rich protein, putative</fullName>
    </submittedName>
</protein>
<dbReference type="GO" id="GO:0000324">
    <property type="term" value="C:fungal-type vacuole"/>
    <property type="evidence" value="ECO:0007669"/>
    <property type="project" value="TreeGrafter"/>
</dbReference>